<dbReference type="EC" id="2.6.1.19" evidence="1"/>
<evidence type="ECO:0000313" key="2">
    <source>
        <dbReference type="Proteomes" id="UP000534870"/>
    </source>
</evidence>
<accession>A0A7Y7IXE5</accession>
<organism evidence="1 2">
    <name type="scientific">Nguyenibacter vanlangensis</name>
    <dbReference type="NCBI Taxonomy" id="1216886"/>
    <lineage>
        <taxon>Bacteria</taxon>
        <taxon>Pseudomonadati</taxon>
        <taxon>Pseudomonadota</taxon>
        <taxon>Alphaproteobacteria</taxon>
        <taxon>Acetobacterales</taxon>
        <taxon>Acetobacteraceae</taxon>
        <taxon>Nguyenibacter</taxon>
    </lineage>
</organism>
<dbReference type="GO" id="GO:0034386">
    <property type="term" value="F:4-aminobutyrate:2-oxoglutarate transaminase activity"/>
    <property type="evidence" value="ECO:0007669"/>
    <property type="project" value="UniProtKB-EC"/>
</dbReference>
<dbReference type="Gene3D" id="3.90.1150.10">
    <property type="entry name" value="Aspartate Aminotransferase, domain 1"/>
    <property type="match status" value="1"/>
</dbReference>
<dbReference type="SUPFAM" id="SSF53383">
    <property type="entry name" value="PLP-dependent transferases"/>
    <property type="match status" value="1"/>
</dbReference>
<reference evidence="1 2" key="1">
    <citation type="submission" date="2020-06" db="EMBL/GenBank/DDBJ databases">
        <title>Description of novel acetic acid bacteria.</title>
        <authorList>
            <person name="Sombolestani A."/>
        </authorList>
    </citation>
    <scope>NUCLEOTIDE SEQUENCE [LARGE SCALE GENOMIC DNA]</scope>
    <source>
        <strain evidence="1 2">LMG 31431</strain>
    </source>
</reference>
<gene>
    <name evidence="1" type="ORF">HUK84_13405</name>
</gene>
<dbReference type="EMBL" id="JABXXP010000337">
    <property type="protein sequence ID" value="NVN12104.1"/>
    <property type="molecule type" value="Genomic_DNA"/>
</dbReference>
<dbReference type="InterPro" id="IPR015424">
    <property type="entry name" value="PyrdxlP-dep_Trfase"/>
</dbReference>
<protein>
    <submittedName>
        <fullName evidence="1">4-aminobutyrate--2-oxoglutarate transaminase</fullName>
        <ecNumber evidence="1">2.6.1.19</ecNumber>
    </submittedName>
</protein>
<evidence type="ECO:0000313" key="1">
    <source>
        <dbReference type="EMBL" id="NVN12104.1"/>
    </source>
</evidence>
<keyword evidence="1" id="KW-0032">Aminotransferase</keyword>
<dbReference type="AlphaFoldDB" id="A0A7Y7IXE5"/>
<dbReference type="InterPro" id="IPR015422">
    <property type="entry name" value="PyrdxlP-dep_Trfase_small"/>
</dbReference>
<name>A0A7Y7IXE5_9PROT</name>
<keyword evidence="1" id="KW-0808">Transferase</keyword>
<sequence length="62" mass="6188">PDGAVRAGGAAAICSRAAELGLIVLSCGVQGETVRILVPLTASDALIDEGMGILEQALRARA</sequence>
<comment type="caution">
    <text evidence="1">The sequence shown here is derived from an EMBL/GenBank/DDBJ whole genome shotgun (WGS) entry which is preliminary data.</text>
</comment>
<feature type="non-terminal residue" evidence="1">
    <location>
        <position position="1"/>
    </location>
</feature>
<dbReference type="Proteomes" id="UP000534870">
    <property type="component" value="Unassembled WGS sequence"/>
</dbReference>
<proteinExistence type="predicted"/>